<evidence type="ECO:0000313" key="4">
    <source>
        <dbReference type="Proteomes" id="UP000186698"/>
    </source>
</evidence>
<dbReference type="InterPro" id="IPR015040">
    <property type="entry name" value="Bcl-x_interacting_BH3_dom"/>
</dbReference>
<feature type="compositionally biased region" description="Basic residues" evidence="1">
    <location>
        <begin position="24"/>
        <end position="35"/>
    </location>
</feature>
<evidence type="ECO:0000259" key="2">
    <source>
        <dbReference type="Pfam" id="PF06773"/>
    </source>
</evidence>
<sequence>MAKQPSVLSPECNSGEGGQLQSTSRRHSHRPRRRGAPTSLSSPFQAARNPVDQMTPELWIAQELRRIGDEFNASFTPRRHHLTSGTQVCNIISSYGKSEPYWAQVAFSTILHDPWKMTK</sequence>
<proteinExistence type="predicted"/>
<feature type="domain" description="Apoptosis Bim N-terminal" evidence="2">
    <location>
        <begin position="4"/>
        <end position="44"/>
    </location>
</feature>
<evidence type="ECO:0000313" key="5">
    <source>
        <dbReference type="RefSeq" id="XP_041418259.1"/>
    </source>
</evidence>
<accession>A0A8J1KPV2</accession>
<feature type="region of interest" description="Disordered" evidence="1">
    <location>
        <begin position="1"/>
        <end position="51"/>
    </location>
</feature>
<dbReference type="InterPro" id="IPR014771">
    <property type="entry name" value="Apoptosis_Bim_N"/>
</dbReference>
<dbReference type="CTD" id="734810"/>
<name>A0A8J1KPV2_XENLA</name>
<organism evidence="4 5">
    <name type="scientific">Xenopus laevis</name>
    <name type="common">African clawed frog</name>
    <dbReference type="NCBI Taxonomy" id="8355"/>
    <lineage>
        <taxon>Eukaryota</taxon>
        <taxon>Metazoa</taxon>
        <taxon>Chordata</taxon>
        <taxon>Craniata</taxon>
        <taxon>Vertebrata</taxon>
        <taxon>Euteleostomi</taxon>
        <taxon>Amphibia</taxon>
        <taxon>Batrachia</taxon>
        <taxon>Anura</taxon>
        <taxon>Pipoidea</taxon>
        <taxon>Pipidae</taxon>
        <taxon>Xenopodinae</taxon>
        <taxon>Xenopus</taxon>
        <taxon>Xenopus</taxon>
    </lineage>
</organism>
<protein>
    <submittedName>
        <fullName evidence="5">BCL2 like 11 L homeolog isoform X7</fullName>
    </submittedName>
</protein>
<dbReference type="RefSeq" id="XP_041418259.1">
    <property type="nucleotide sequence ID" value="XM_041562325.1"/>
</dbReference>
<dbReference type="Proteomes" id="UP000186698">
    <property type="component" value="Chromosome 5L"/>
</dbReference>
<keyword evidence="4" id="KW-1185">Reference proteome</keyword>
<dbReference type="GeneID" id="734810"/>
<feature type="domain" description="Bcl-x interacting BH3" evidence="3">
    <location>
        <begin position="50"/>
        <end position="80"/>
    </location>
</feature>
<reference evidence="5" key="1">
    <citation type="submission" date="2025-08" db="UniProtKB">
        <authorList>
            <consortium name="RefSeq"/>
        </authorList>
    </citation>
    <scope>IDENTIFICATION</scope>
    <source>
        <strain evidence="5">J_2021</strain>
        <tissue evidence="5">Erythrocytes</tissue>
    </source>
</reference>
<evidence type="ECO:0000259" key="3">
    <source>
        <dbReference type="Pfam" id="PF08945"/>
    </source>
</evidence>
<evidence type="ECO:0000256" key="1">
    <source>
        <dbReference type="SAM" id="MobiDB-lite"/>
    </source>
</evidence>
<dbReference type="Pfam" id="PF06773">
    <property type="entry name" value="Bim_N"/>
    <property type="match status" value="1"/>
</dbReference>
<dbReference type="AlphaFoldDB" id="A0A8J1KPV2"/>
<gene>
    <name evidence="5" type="primary">bcl2l11.L</name>
    <name evidence="5" type="synonym">bam</name>
    <name evidence="5" type="synonym">bcl-2l11</name>
    <name evidence="5" type="synonym">bcl2l11</name>
    <name evidence="5" type="synonym">bim</name>
    <name evidence="5" type="synonym">bim-beta6</name>
    <name evidence="5" type="synonym">bim-beta7</name>
    <name evidence="5" type="synonym">bimel</name>
    <name evidence="5" type="synonym">biml</name>
    <name evidence="5" type="synonym">bod</name>
</gene>
<dbReference type="Pfam" id="PF08945">
    <property type="entry name" value="Bclx_interact"/>
    <property type="match status" value="1"/>
</dbReference>